<dbReference type="KEGG" id="bcou:IC761_04680"/>
<evidence type="ECO:0000313" key="2">
    <source>
        <dbReference type="EMBL" id="QPF92587.1"/>
    </source>
</evidence>
<protein>
    <recommendedName>
        <fullName evidence="4">Heterocycloanthracin/sonorensin family bacteriocin</fullName>
    </recommendedName>
</protein>
<keyword evidence="1" id="KW-0732">Signal</keyword>
<sequence>MQRTKQASKKKRMTEARMVKAAVPALGFAGLTFSLAGSAMASALPAAEPQQRPSFTPGHFTALSEEELADVNLATFHLAGDEKTLSGVLLARGCGGCGCRGCGGCRGCRGCGGCRACRCGVGCGGCGGCGIGWIGVPVACTGCCASWGRCRWC</sequence>
<accession>A0A7S9D7E0</accession>
<proteinExistence type="predicted"/>
<dbReference type="RefSeq" id="WP_195802122.1">
    <property type="nucleotide sequence ID" value="NZ_CP061379.1"/>
</dbReference>
<evidence type="ECO:0000313" key="3">
    <source>
        <dbReference type="Proteomes" id="UP000594621"/>
    </source>
</evidence>
<evidence type="ECO:0008006" key="4">
    <source>
        <dbReference type="Google" id="ProtNLM"/>
    </source>
</evidence>
<organism evidence="2 3">
    <name type="scientific">Bradyrhizobium commune</name>
    <dbReference type="NCBI Taxonomy" id="83627"/>
    <lineage>
        <taxon>Bacteria</taxon>
        <taxon>Pseudomonadati</taxon>
        <taxon>Pseudomonadota</taxon>
        <taxon>Alphaproteobacteria</taxon>
        <taxon>Hyphomicrobiales</taxon>
        <taxon>Nitrobacteraceae</taxon>
        <taxon>Bradyrhizobium</taxon>
    </lineage>
</organism>
<feature type="chain" id="PRO_5032732029" description="Heterocycloanthracin/sonorensin family bacteriocin" evidence="1">
    <location>
        <begin position="42"/>
        <end position="153"/>
    </location>
</feature>
<evidence type="ECO:0000256" key="1">
    <source>
        <dbReference type="SAM" id="SignalP"/>
    </source>
</evidence>
<dbReference type="Proteomes" id="UP000594621">
    <property type="component" value="Chromosome"/>
</dbReference>
<reference evidence="2 3" key="1">
    <citation type="submission" date="2020-09" db="EMBL/GenBank/DDBJ databases">
        <title>Complete genomes of bradyrhizobia occurring on native shrubby legumes in Australia.</title>
        <authorList>
            <person name="Lafay B."/>
        </authorList>
    </citation>
    <scope>NUCLEOTIDE SEQUENCE [LARGE SCALE GENOMIC DNA]</scope>
    <source>
        <strain evidence="2 3">BDV5040</strain>
    </source>
</reference>
<keyword evidence="3" id="KW-1185">Reference proteome</keyword>
<feature type="signal peptide" evidence="1">
    <location>
        <begin position="1"/>
        <end position="41"/>
    </location>
</feature>
<gene>
    <name evidence="2" type="ORF">IC761_04680</name>
</gene>
<name>A0A7S9D7E0_9BRAD</name>
<dbReference type="EMBL" id="CP061379">
    <property type="protein sequence ID" value="QPF92587.1"/>
    <property type="molecule type" value="Genomic_DNA"/>
</dbReference>
<dbReference type="AlphaFoldDB" id="A0A7S9D7E0"/>